<name>A0A9X4MY35_9FLAO</name>
<comment type="caution">
    <text evidence="2">The sequence shown here is derived from an EMBL/GenBank/DDBJ whole genome shotgun (WGS) entry which is preliminary data.</text>
</comment>
<dbReference type="Pfam" id="PF14014">
    <property type="entry name" value="DUF4230"/>
    <property type="match status" value="1"/>
</dbReference>
<reference evidence="2" key="1">
    <citation type="submission" date="2022-07" db="EMBL/GenBank/DDBJ databases">
        <title>Description and genome-wide analysis of Profundicola chukchiensis gen. nov., sp. nov., marine bacteria isolated from bottom sediments of the Chukchi Sea.</title>
        <authorList>
            <person name="Romanenko L."/>
            <person name="Otstavnykh N."/>
            <person name="Kurilenko V."/>
            <person name="Eremeev V."/>
            <person name="Velansky P."/>
            <person name="Mikhailov V."/>
            <person name="Isaeva M."/>
        </authorList>
    </citation>
    <scope>NUCLEOTIDE SEQUENCE</scope>
    <source>
        <strain evidence="2">KMM 9713</strain>
    </source>
</reference>
<keyword evidence="1" id="KW-0812">Transmembrane</keyword>
<dbReference type="RefSeq" id="WP_304415710.1">
    <property type="nucleotide sequence ID" value="NZ_JANAIE010000001.1"/>
</dbReference>
<accession>A0A9X4MY35</accession>
<organism evidence="2 3">
    <name type="scientific">Profundicola chukchiensis</name>
    <dbReference type="NCBI Taxonomy" id="2961959"/>
    <lineage>
        <taxon>Bacteria</taxon>
        <taxon>Pseudomonadati</taxon>
        <taxon>Bacteroidota</taxon>
        <taxon>Flavobacteriia</taxon>
        <taxon>Flavobacteriales</taxon>
        <taxon>Weeksellaceae</taxon>
        <taxon>Profundicola</taxon>
    </lineage>
</organism>
<proteinExistence type="predicted"/>
<feature type="transmembrane region" description="Helical" evidence="1">
    <location>
        <begin position="36"/>
        <end position="57"/>
    </location>
</feature>
<evidence type="ECO:0000313" key="3">
    <source>
        <dbReference type="Proteomes" id="UP001152599"/>
    </source>
</evidence>
<gene>
    <name evidence="2" type="ORF">NMK71_11325</name>
</gene>
<evidence type="ECO:0000313" key="2">
    <source>
        <dbReference type="EMBL" id="MDG4947003.1"/>
    </source>
</evidence>
<dbReference type="AlphaFoldDB" id="A0A9X4MY35"/>
<feature type="transmembrane region" description="Helical" evidence="1">
    <location>
        <begin position="9"/>
        <end position="30"/>
    </location>
</feature>
<sequence>MLGFLKHRAALWTLSFFLLVDIAYIVYNLQKNQDPTLLMVAFLILGLILGALLVIILNKDRKDAAPTLRTESSHTVMESMQKVFKIVTAEGHFNEIYDYKETSKLFKFIPSTKKALVIIKGKVHLGYDFAKAKWEIDEDNKKIKLIHFPEPELLSLDTDYEYYNIEEQFYNLFSKEDLANIQREGKNQIRIAAMKSHLPQTAAEQIELVLKELLMARDWTLENADLITESAKRLENKSLQP</sequence>
<dbReference type="Proteomes" id="UP001152599">
    <property type="component" value="Unassembled WGS sequence"/>
</dbReference>
<protein>
    <submittedName>
        <fullName evidence="2">DUF4230 domain-containing protein</fullName>
    </submittedName>
</protein>
<dbReference type="EMBL" id="JANCMU010000009">
    <property type="protein sequence ID" value="MDG4947003.1"/>
    <property type="molecule type" value="Genomic_DNA"/>
</dbReference>
<dbReference type="InterPro" id="IPR025324">
    <property type="entry name" value="DUF4230"/>
</dbReference>
<keyword evidence="3" id="KW-1185">Reference proteome</keyword>
<evidence type="ECO:0000256" key="1">
    <source>
        <dbReference type="SAM" id="Phobius"/>
    </source>
</evidence>
<keyword evidence="1" id="KW-0472">Membrane</keyword>
<keyword evidence="1" id="KW-1133">Transmembrane helix</keyword>